<evidence type="ECO:0000313" key="3">
    <source>
        <dbReference type="Proteomes" id="UP000317650"/>
    </source>
</evidence>
<dbReference type="Proteomes" id="UP000317650">
    <property type="component" value="Chromosome 7"/>
</dbReference>
<proteinExistence type="predicted"/>
<organism evidence="2 3">
    <name type="scientific">Musa balbisiana</name>
    <name type="common">Banana</name>
    <dbReference type="NCBI Taxonomy" id="52838"/>
    <lineage>
        <taxon>Eukaryota</taxon>
        <taxon>Viridiplantae</taxon>
        <taxon>Streptophyta</taxon>
        <taxon>Embryophyta</taxon>
        <taxon>Tracheophyta</taxon>
        <taxon>Spermatophyta</taxon>
        <taxon>Magnoliopsida</taxon>
        <taxon>Liliopsida</taxon>
        <taxon>Zingiberales</taxon>
        <taxon>Musaceae</taxon>
        <taxon>Musa</taxon>
    </lineage>
</organism>
<dbReference type="AlphaFoldDB" id="A0A4S8JDP6"/>
<evidence type="ECO:0000256" key="1">
    <source>
        <dbReference type="SAM" id="MobiDB-lite"/>
    </source>
</evidence>
<name>A0A4S8JDP6_MUSBA</name>
<feature type="region of interest" description="Disordered" evidence="1">
    <location>
        <begin position="1"/>
        <end position="28"/>
    </location>
</feature>
<reference evidence="2 3" key="1">
    <citation type="journal article" date="2019" name="Nat. Plants">
        <title>Genome sequencing of Musa balbisiana reveals subgenome evolution and function divergence in polyploid bananas.</title>
        <authorList>
            <person name="Yao X."/>
        </authorList>
    </citation>
    <scope>NUCLEOTIDE SEQUENCE [LARGE SCALE GENOMIC DNA]</scope>
    <source>
        <strain evidence="3">cv. DH-PKW</strain>
        <tissue evidence="2">Leaves</tissue>
    </source>
</reference>
<keyword evidence="3" id="KW-1185">Reference proteome</keyword>
<accession>A0A4S8JDP6</accession>
<dbReference type="EMBL" id="PYDT01000005">
    <property type="protein sequence ID" value="THU59983.1"/>
    <property type="molecule type" value="Genomic_DNA"/>
</dbReference>
<sequence>MGNSPSVVKPEITTPESSKRLAATSSLNTPSRSFRYPSKDISGAVSTSSSSHSSAYIIIFFSGRIFQRNAPEEVLWVP</sequence>
<comment type="caution">
    <text evidence="2">The sequence shown here is derived from an EMBL/GenBank/DDBJ whole genome shotgun (WGS) entry which is preliminary data.</text>
</comment>
<evidence type="ECO:0000313" key="2">
    <source>
        <dbReference type="EMBL" id="THU59983.1"/>
    </source>
</evidence>
<protein>
    <submittedName>
        <fullName evidence="2">Uncharacterized protein</fullName>
    </submittedName>
</protein>
<gene>
    <name evidence="2" type="ORF">C4D60_Mb07t07790</name>
</gene>